<dbReference type="InterPro" id="IPR009039">
    <property type="entry name" value="EAR"/>
</dbReference>
<name>A0ABM1DV17_PRICU</name>
<organism evidence="3 4">
    <name type="scientific">Priapulus caudatus</name>
    <name type="common">Priapulid worm</name>
    <dbReference type="NCBI Taxonomy" id="37621"/>
    <lineage>
        <taxon>Eukaryota</taxon>
        <taxon>Metazoa</taxon>
        <taxon>Ecdysozoa</taxon>
        <taxon>Scalidophora</taxon>
        <taxon>Priapulida</taxon>
        <taxon>Priapulimorpha</taxon>
        <taxon>Priapulimorphida</taxon>
        <taxon>Priapulidae</taxon>
        <taxon>Priapulus</taxon>
    </lineage>
</organism>
<dbReference type="Proteomes" id="UP000695022">
    <property type="component" value="Unplaced"/>
</dbReference>
<sequence length="396" mass="45825">MVDTSEHYIKVCDAGEWKPFVFRQDRVEEMDYIDVYQEIRTPSPCSDAEVFTLPDQGTFLMLACESSKDDAEQASPLYKWEKGEFVYYQNITTFGAQSWKFFSIDEELYLAVANRGQKSQVKSICTIYRWSANHKLFFQQQDIVTYTSRDIEYYEDNGEHYLAVANYAKDGHTQMASVIYRFEKRKSLFYPFKTVISMGAMDWTHFSIDGTGYLALANSFDGMTTQVYSAIYKLENGRPIEMQRIETIGAVDWEFFTVKDDVYLAVANSYNYGPQNKQNMAPYFLNSSIYKFNKEQGMFEKYQDILTRSATDWESFKVGDSTYLIVSNAQKDEETPRYPGHSSVYRWQGAEKFVRVHSLETTASTDWEAFSTGGGTYLVYTSAKLSTAYILKVMLK</sequence>
<keyword evidence="2" id="KW-0677">Repeat</keyword>
<dbReference type="PANTHER" id="PTHR15261:SF4">
    <property type="entry name" value="THROMBOSPONDIN-TYPE LAMININ G DOMAIN AND EAR REPEAT-CONTAINING PROTEIN"/>
    <property type="match status" value="1"/>
</dbReference>
<evidence type="ECO:0000256" key="2">
    <source>
        <dbReference type="ARBA" id="ARBA00022737"/>
    </source>
</evidence>
<dbReference type="InterPro" id="IPR005492">
    <property type="entry name" value="EPTP"/>
</dbReference>
<evidence type="ECO:0000313" key="4">
    <source>
        <dbReference type="RefSeq" id="XP_014663788.1"/>
    </source>
</evidence>
<keyword evidence="1" id="KW-0732">Signal</keyword>
<protein>
    <submittedName>
        <fullName evidence="4">Thrombospondin-type laminin G domain and EAR repeat-containing protein-like</fullName>
    </submittedName>
</protein>
<gene>
    <name evidence="4" type="primary">LOC106806375</name>
</gene>
<dbReference type="GeneID" id="106806375"/>
<accession>A0ABM1DV17</accession>
<evidence type="ECO:0000256" key="1">
    <source>
        <dbReference type="ARBA" id="ARBA00022729"/>
    </source>
</evidence>
<dbReference type="Pfam" id="PF03736">
    <property type="entry name" value="EPTP"/>
    <property type="match status" value="6"/>
</dbReference>
<proteinExistence type="predicted"/>
<dbReference type="PANTHER" id="PTHR15261">
    <property type="entry name" value="THROMBOSPONDIN-TYPE LAMININ G DOMAIN AND EAR REPEAT-CONTAINING"/>
    <property type="match status" value="1"/>
</dbReference>
<evidence type="ECO:0000313" key="3">
    <source>
        <dbReference type="Proteomes" id="UP000695022"/>
    </source>
</evidence>
<keyword evidence="3" id="KW-1185">Reference proteome</keyword>
<dbReference type="RefSeq" id="XP_014663788.1">
    <property type="nucleotide sequence ID" value="XM_014808302.1"/>
</dbReference>
<reference evidence="4" key="1">
    <citation type="submission" date="2025-08" db="UniProtKB">
        <authorList>
            <consortium name="RefSeq"/>
        </authorList>
    </citation>
    <scope>IDENTIFICATION</scope>
</reference>
<dbReference type="PROSITE" id="PS50912">
    <property type="entry name" value="EAR"/>
    <property type="match status" value="6"/>
</dbReference>